<evidence type="ECO:0000313" key="5">
    <source>
        <dbReference type="EMBL" id="OBR63257.1"/>
    </source>
</evidence>
<dbReference type="GO" id="GO:0003700">
    <property type="term" value="F:DNA-binding transcription factor activity"/>
    <property type="evidence" value="ECO:0007669"/>
    <property type="project" value="TreeGrafter"/>
</dbReference>
<dbReference type="PANTHER" id="PTHR30146:SF149">
    <property type="entry name" value="HTH-TYPE TRANSCRIPTIONAL REGULATOR EBGR"/>
    <property type="match status" value="1"/>
</dbReference>
<dbReference type="CDD" id="cd01544">
    <property type="entry name" value="PBP1_GalR"/>
    <property type="match status" value="1"/>
</dbReference>
<dbReference type="SMART" id="SM00354">
    <property type="entry name" value="HTH_LACI"/>
    <property type="match status" value="1"/>
</dbReference>
<evidence type="ECO:0000256" key="2">
    <source>
        <dbReference type="ARBA" id="ARBA00023125"/>
    </source>
</evidence>
<feature type="domain" description="HTH lacI-type" evidence="4">
    <location>
        <begin position="2"/>
        <end position="57"/>
    </location>
</feature>
<dbReference type="InterPro" id="IPR046335">
    <property type="entry name" value="LacI/GalR-like_sensor"/>
</dbReference>
<dbReference type="GO" id="GO:0000976">
    <property type="term" value="F:transcription cis-regulatory region binding"/>
    <property type="evidence" value="ECO:0007669"/>
    <property type="project" value="TreeGrafter"/>
</dbReference>
<keyword evidence="3" id="KW-0804">Transcription</keyword>
<dbReference type="RefSeq" id="WP_068686523.1">
    <property type="nucleotide sequence ID" value="NZ_LYPA01000074.1"/>
</dbReference>
<keyword evidence="6" id="KW-1185">Reference proteome</keyword>
<dbReference type="SUPFAM" id="SSF47413">
    <property type="entry name" value="lambda repressor-like DNA-binding domains"/>
    <property type="match status" value="1"/>
</dbReference>
<dbReference type="CDD" id="cd01392">
    <property type="entry name" value="HTH_LacI"/>
    <property type="match status" value="1"/>
</dbReference>
<sequence length="364" mass="40552">MTTIKQIAAHAGVSAATVSRVLNNDSTLSVSEETRLRIFSIAEELAYKPKRLRRLKQEESMSRREIGLLMWSTLEDEAHDPYFSSIRKGIEKRCEECGLTISKIMRGNGDTEWGPVHGLDGLIVVGSIDHRDVLSLYGDPKRIVFVNHVHKLEAFDTVKADFEGAVKESLRHLAGMGHKRIAYMGGKERVHRLTLTSALDSEHDDDHGSPRDSRREAYRQIMEESGLYQPLFNREAEWSSAGGYSGMIALLEETGENRPTACLLGSDPMAVGALRALHEQGISVPEDMSLIGFDDIEIASYLTPPLTTNRVYTEQMGRTAVQLLLERLEGREAAVHVGVNTSFMIRESCGDKRVSLEQNGGERK</sequence>
<dbReference type="Gene3D" id="3.40.50.2300">
    <property type="match status" value="2"/>
</dbReference>
<dbReference type="InterPro" id="IPR010982">
    <property type="entry name" value="Lambda_DNA-bd_dom_sf"/>
</dbReference>
<proteinExistence type="predicted"/>
<keyword evidence="2" id="KW-0238">DNA-binding</keyword>
<dbReference type="Pfam" id="PF00356">
    <property type="entry name" value="LacI"/>
    <property type="match status" value="1"/>
</dbReference>
<accession>A0A1A5YCD6</accession>
<dbReference type="Pfam" id="PF13377">
    <property type="entry name" value="Peripla_BP_3"/>
    <property type="match status" value="1"/>
</dbReference>
<organism evidence="5 6">
    <name type="scientific">Paenibacillus oryzae</name>
    <dbReference type="NCBI Taxonomy" id="1844972"/>
    <lineage>
        <taxon>Bacteria</taxon>
        <taxon>Bacillati</taxon>
        <taxon>Bacillota</taxon>
        <taxon>Bacilli</taxon>
        <taxon>Bacillales</taxon>
        <taxon>Paenibacillaceae</taxon>
        <taxon>Paenibacillus</taxon>
    </lineage>
</organism>
<reference evidence="5 6" key="1">
    <citation type="submission" date="2016-05" db="EMBL/GenBank/DDBJ databases">
        <title>Paenibacillus oryzae. sp. nov., isolated from the rice root.</title>
        <authorList>
            <person name="Zhang J."/>
            <person name="Zhang X."/>
        </authorList>
    </citation>
    <scope>NUCLEOTIDE SEQUENCE [LARGE SCALE GENOMIC DNA]</scope>
    <source>
        <strain evidence="5 6">1DrF-4</strain>
    </source>
</reference>
<dbReference type="PROSITE" id="PS50932">
    <property type="entry name" value="HTH_LACI_2"/>
    <property type="match status" value="1"/>
</dbReference>
<dbReference type="PANTHER" id="PTHR30146">
    <property type="entry name" value="LACI-RELATED TRANSCRIPTIONAL REPRESSOR"/>
    <property type="match status" value="1"/>
</dbReference>
<dbReference type="InterPro" id="IPR000843">
    <property type="entry name" value="HTH_LacI"/>
</dbReference>
<dbReference type="InterPro" id="IPR028082">
    <property type="entry name" value="Peripla_BP_I"/>
</dbReference>
<dbReference type="SUPFAM" id="SSF53822">
    <property type="entry name" value="Periplasmic binding protein-like I"/>
    <property type="match status" value="1"/>
</dbReference>
<evidence type="ECO:0000313" key="6">
    <source>
        <dbReference type="Proteomes" id="UP000092024"/>
    </source>
</evidence>
<comment type="caution">
    <text evidence="5">The sequence shown here is derived from an EMBL/GenBank/DDBJ whole genome shotgun (WGS) entry which is preliminary data.</text>
</comment>
<dbReference type="Proteomes" id="UP000092024">
    <property type="component" value="Unassembled WGS sequence"/>
</dbReference>
<evidence type="ECO:0000256" key="1">
    <source>
        <dbReference type="ARBA" id="ARBA00023015"/>
    </source>
</evidence>
<keyword evidence="1" id="KW-0805">Transcription regulation</keyword>
<evidence type="ECO:0000259" key="4">
    <source>
        <dbReference type="PROSITE" id="PS50932"/>
    </source>
</evidence>
<dbReference type="EMBL" id="LYPA01000074">
    <property type="protein sequence ID" value="OBR63257.1"/>
    <property type="molecule type" value="Genomic_DNA"/>
</dbReference>
<dbReference type="OrthoDB" id="43195at2"/>
<dbReference type="AlphaFoldDB" id="A0A1A5YCD6"/>
<protein>
    <submittedName>
        <fullName evidence="5">Transcriptional regulator</fullName>
    </submittedName>
</protein>
<dbReference type="Gene3D" id="1.10.260.40">
    <property type="entry name" value="lambda repressor-like DNA-binding domains"/>
    <property type="match status" value="1"/>
</dbReference>
<name>A0A1A5YCD6_9BACL</name>
<dbReference type="PRINTS" id="PR00036">
    <property type="entry name" value="HTHLACI"/>
</dbReference>
<dbReference type="STRING" id="1844972.A7K91_25240"/>
<evidence type="ECO:0000256" key="3">
    <source>
        <dbReference type="ARBA" id="ARBA00023163"/>
    </source>
</evidence>
<gene>
    <name evidence="5" type="ORF">A7K91_25240</name>
</gene>